<dbReference type="GO" id="GO:0043565">
    <property type="term" value="F:sequence-specific DNA binding"/>
    <property type="evidence" value="ECO:0007669"/>
    <property type="project" value="TreeGrafter"/>
</dbReference>
<name>A0A3R9YCS8_9HYPH</name>
<dbReference type="PANTHER" id="PTHR30537:SF3">
    <property type="entry name" value="TRANSCRIPTIONAL REGULATORY PROTEIN"/>
    <property type="match status" value="1"/>
</dbReference>
<dbReference type="InterPro" id="IPR058163">
    <property type="entry name" value="LysR-type_TF_proteobact-type"/>
</dbReference>
<dbReference type="GO" id="GO:0003700">
    <property type="term" value="F:DNA-binding transcription factor activity"/>
    <property type="evidence" value="ECO:0007669"/>
    <property type="project" value="InterPro"/>
</dbReference>
<dbReference type="PRINTS" id="PR00039">
    <property type="entry name" value="HTHLYSR"/>
</dbReference>
<dbReference type="InterPro" id="IPR036390">
    <property type="entry name" value="WH_DNA-bd_sf"/>
</dbReference>
<dbReference type="RefSeq" id="WP_126697572.1">
    <property type="nucleotide sequence ID" value="NZ_RWKW01000002.1"/>
</dbReference>
<dbReference type="GO" id="GO:0006351">
    <property type="term" value="P:DNA-templated transcription"/>
    <property type="evidence" value="ECO:0007669"/>
    <property type="project" value="TreeGrafter"/>
</dbReference>
<reference evidence="6 7" key="1">
    <citation type="submission" date="2018-12" db="EMBL/GenBank/DDBJ databases">
        <title>Mesorhizobium carbonis sp. nov., isolated from coal mine water.</title>
        <authorList>
            <person name="Xin W."/>
            <person name="Xu Z."/>
            <person name="Xiang F."/>
            <person name="Zhang J."/>
            <person name="Xi L."/>
            <person name="Liu J."/>
        </authorList>
    </citation>
    <scope>NUCLEOTIDE SEQUENCE [LARGE SCALE GENOMIC DNA]</scope>
    <source>
        <strain evidence="6 7">B2.3</strain>
    </source>
</reference>
<evidence type="ECO:0000256" key="4">
    <source>
        <dbReference type="ARBA" id="ARBA00023163"/>
    </source>
</evidence>
<dbReference type="PROSITE" id="PS50931">
    <property type="entry name" value="HTH_LYSR"/>
    <property type="match status" value="1"/>
</dbReference>
<dbReference type="Pfam" id="PF00126">
    <property type="entry name" value="HTH_1"/>
    <property type="match status" value="1"/>
</dbReference>
<dbReference type="SUPFAM" id="SSF46785">
    <property type="entry name" value="Winged helix' DNA-binding domain"/>
    <property type="match status" value="1"/>
</dbReference>
<dbReference type="InterPro" id="IPR000847">
    <property type="entry name" value="LysR_HTH_N"/>
</dbReference>
<proteinExistence type="inferred from homology"/>
<dbReference type="InterPro" id="IPR036388">
    <property type="entry name" value="WH-like_DNA-bd_sf"/>
</dbReference>
<comment type="caution">
    <text evidence="6">The sequence shown here is derived from an EMBL/GenBank/DDBJ whole genome shotgun (WGS) entry which is preliminary data.</text>
</comment>
<keyword evidence="3" id="KW-0238">DNA-binding</keyword>
<evidence type="ECO:0000256" key="1">
    <source>
        <dbReference type="ARBA" id="ARBA00009437"/>
    </source>
</evidence>
<dbReference type="Gene3D" id="3.40.190.290">
    <property type="match status" value="1"/>
</dbReference>
<evidence type="ECO:0000256" key="3">
    <source>
        <dbReference type="ARBA" id="ARBA00023125"/>
    </source>
</evidence>
<feature type="domain" description="HTH lysR-type" evidence="5">
    <location>
        <begin position="4"/>
        <end position="61"/>
    </location>
</feature>
<gene>
    <name evidence="6" type="ORF">EJC49_00935</name>
</gene>
<evidence type="ECO:0000313" key="6">
    <source>
        <dbReference type="EMBL" id="RST88298.1"/>
    </source>
</evidence>
<dbReference type="Pfam" id="PF03466">
    <property type="entry name" value="LysR_substrate"/>
    <property type="match status" value="1"/>
</dbReference>
<evidence type="ECO:0000256" key="2">
    <source>
        <dbReference type="ARBA" id="ARBA00023015"/>
    </source>
</evidence>
<sequence length="325" mass="35836">MADIDWNLIRSFAAVAETGSLSAAARTLRASQPTLGRHIAELEQVLDVTLFRRGRAGYKLTSHGVDLLGRAKAMREQAEAFSRLALGATEEVAGTVRIAASEMVSIYVLPSILARLTSEEPGIEIEIVASNLVENLLGRDADIAIRMVEPSQLDLVARKVADIPIVACAATNYIARHGRPGDVSELLHHTIIGFDRGMEMLNGFRSAGIEIDRHAFHVRCDHHAVIWESTRAGVGISFQQQPIVDREPLVEAILPELRIPLLPCWIAMHRDLRSSVRIRRVADFLQESLKRYCEGRPLSEPALNSAALARPAIRHTTTRRTETAT</sequence>
<keyword evidence="2" id="KW-0805">Transcription regulation</keyword>
<organism evidence="6 7">
    <name type="scientific">Aquibium carbonis</name>
    <dbReference type="NCBI Taxonomy" id="2495581"/>
    <lineage>
        <taxon>Bacteria</taxon>
        <taxon>Pseudomonadati</taxon>
        <taxon>Pseudomonadota</taxon>
        <taxon>Alphaproteobacteria</taxon>
        <taxon>Hyphomicrobiales</taxon>
        <taxon>Phyllobacteriaceae</taxon>
        <taxon>Aquibium</taxon>
    </lineage>
</organism>
<evidence type="ECO:0000313" key="7">
    <source>
        <dbReference type="Proteomes" id="UP000278398"/>
    </source>
</evidence>
<dbReference type="PANTHER" id="PTHR30537">
    <property type="entry name" value="HTH-TYPE TRANSCRIPTIONAL REGULATOR"/>
    <property type="match status" value="1"/>
</dbReference>
<dbReference type="SUPFAM" id="SSF53850">
    <property type="entry name" value="Periplasmic binding protein-like II"/>
    <property type="match status" value="1"/>
</dbReference>
<keyword evidence="4" id="KW-0804">Transcription</keyword>
<keyword evidence="7" id="KW-1185">Reference proteome</keyword>
<protein>
    <submittedName>
        <fullName evidence="6">LysR family transcriptional regulator</fullName>
    </submittedName>
</protein>
<dbReference type="Proteomes" id="UP000278398">
    <property type="component" value="Unassembled WGS sequence"/>
</dbReference>
<dbReference type="OrthoDB" id="9798121at2"/>
<comment type="similarity">
    <text evidence="1">Belongs to the LysR transcriptional regulatory family.</text>
</comment>
<evidence type="ECO:0000259" key="5">
    <source>
        <dbReference type="PROSITE" id="PS50931"/>
    </source>
</evidence>
<dbReference type="InterPro" id="IPR005119">
    <property type="entry name" value="LysR_subst-bd"/>
</dbReference>
<dbReference type="Gene3D" id="1.10.10.10">
    <property type="entry name" value="Winged helix-like DNA-binding domain superfamily/Winged helix DNA-binding domain"/>
    <property type="match status" value="1"/>
</dbReference>
<dbReference type="AlphaFoldDB" id="A0A3R9YCS8"/>
<dbReference type="EMBL" id="RWKW01000002">
    <property type="protein sequence ID" value="RST88298.1"/>
    <property type="molecule type" value="Genomic_DNA"/>
</dbReference>
<accession>A0A3R9YCS8</accession>